<dbReference type="Proteomes" id="UP000198828">
    <property type="component" value="Unassembled WGS sequence"/>
</dbReference>
<dbReference type="InterPro" id="IPR014777">
    <property type="entry name" value="4pyrrole_Mease_sub1"/>
</dbReference>
<dbReference type="GO" id="GO:0009236">
    <property type="term" value="P:cobalamin biosynthetic process"/>
    <property type="evidence" value="ECO:0007669"/>
    <property type="project" value="UniProtKB-UniRule"/>
</dbReference>
<reference evidence="9 10" key="1">
    <citation type="submission" date="2016-10" db="EMBL/GenBank/DDBJ databases">
        <authorList>
            <person name="de Groot N.N."/>
        </authorList>
    </citation>
    <scope>NUCLEOTIDE SEQUENCE [LARGE SCALE GENOMIC DNA]</scope>
    <source>
        <strain evidence="9 10">DSM 23310</strain>
    </source>
</reference>
<comment type="pathway">
    <text evidence="1">Cofactor biosynthesis; adenosylcobalamin biosynthesis.</text>
</comment>
<dbReference type="PANTHER" id="PTHR43467">
    <property type="entry name" value="COBALT-PRECORRIN-2 C(20)-METHYLTRANSFERASE"/>
    <property type="match status" value="1"/>
</dbReference>
<sequence>MKILYAIGTGPGDKELLTIKAVKRIREADIIFAPHNKGKNMALDTVKEYVQDKKVILLNFPMGKVTKQDYTDVADTIHDLIPEGKCGVYLTIGDPMIYSTFIYLMNELEKREIQIDIISGIPSFIAAAAQTKIPLVIKGDKFLLMDEFCEELLDDTDTLCILKTLRDKEAILESLDGKGFNYTYVKRVSLEDEHVLTDKEEIINDKDYMSLILGRKKDND</sequence>
<dbReference type="Gene3D" id="3.40.1010.10">
    <property type="entry name" value="Cobalt-precorrin-4 Transmethylase, Domain 1"/>
    <property type="match status" value="1"/>
</dbReference>
<evidence type="ECO:0000256" key="7">
    <source>
        <dbReference type="PIRNR" id="PIRNR036427"/>
    </source>
</evidence>
<evidence type="ECO:0000313" key="10">
    <source>
        <dbReference type="Proteomes" id="UP000198828"/>
    </source>
</evidence>
<feature type="domain" description="Tetrapyrrole methylase" evidence="8">
    <location>
        <begin position="4"/>
        <end position="199"/>
    </location>
</feature>
<protein>
    <submittedName>
        <fullName evidence="9">Cobalt-factor II C20-methyltransferase</fullName>
    </submittedName>
</protein>
<evidence type="ECO:0000259" key="8">
    <source>
        <dbReference type="Pfam" id="PF00590"/>
    </source>
</evidence>
<dbReference type="RefSeq" id="WP_093750965.1">
    <property type="nucleotide sequence ID" value="NZ_BSYN01000002.1"/>
</dbReference>
<gene>
    <name evidence="9" type="ORF">SAMN05660923_00728</name>
</gene>
<dbReference type="Gene3D" id="3.30.950.10">
    <property type="entry name" value="Methyltransferase, Cobalt-precorrin-4 Transmethylase, Domain 2"/>
    <property type="match status" value="1"/>
</dbReference>
<dbReference type="InterPro" id="IPR006364">
    <property type="entry name" value="CobI/CbiL/CobIJ_dom"/>
</dbReference>
<dbReference type="GO" id="GO:0030788">
    <property type="term" value="F:precorrin-2 C20-methyltransferase activity"/>
    <property type="evidence" value="ECO:0007669"/>
    <property type="project" value="InterPro"/>
</dbReference>
<organism evidence="9 10">
    <name type="scientific">Tepidimicrobium xylanilyticum</name>
    <dbReference type="NCBI Taxonomy" id="1123352"/>
    <lineage>
        <taxon>Bacteria</taxon>
        <taxon>Bacillati</taxon>
        <taxon>Bacillota</taxon>
        <taxon>Tissierellia</taxon>
        <taxon>Tissierellales</taxon>
        <taxon>Tepidimicrobiaceae</taxon>
        <taxon>Tepidimicrobium</taxon>
    </lineage>
</organism>
<dbReference type="InterPro" id="IPR014776">
    <property type="entry name" value="4pyrrole_Mease_sub2"/>
</dbReference>
<dbReference type="EMBL" id="FNNG01000002">
    <property type="protein sequence ID" value="SDW43947.1"/>
    <property type="molecule type" value="Genomic_DNA"/>
</dbReference>
<proteinExistence type="inferred from homology"/>
<dbReference type="PANTHER" id="PTHR43467:SF2">
    <property type="entry name" value="COBALT-PRECORRIN-2 C(20)-METHYLTRANSFERASE"/>
    <property type="match status" value="1"/>
</dbReference>
<evidence type="ECO:0000313" key="9">
    <source>
        <dbReference type="EMBL" id="SDW43947.1"/>
    </source>
</evidence>
<evidence type="ECO:0000256" key="3">
    <source>
        <dbReference type="ARBA" id="ARBA00022573"/>
    </source>
</evidence>
<dbReference type="InterPro" id="IPR035996">
    <property type="entry name" value="4pyrrol_Methylase_sf"/>
</dbReference>
<evidence type="ECO:0000256" key="5">
    <source>
        <dbReference type="ARBA" id="ARBA00022679"/>
    </source>
</evidence>
<keyword evidence="4 9" id="KW-0489">Methyltransferase</keyword>
<dbReference type="UniPathway" id="UPA00148"/>
<dbReference type="CDD" id="cd11645">
    <property type="entry name" value="Precorrin_2_C20_MT"/>
    <property type="match status" value="1"/>
</dbReference>
<dbReference type="InterPro" id="IPR000878">
    <property type="entry name" value="4pyrrol_Mease"/>
</dbReference>
<keyword evidence="10" id="KW-1185">Reference proteome</keyword>
<accession>A0A1H2TJJ9</accession>
<dbReference type="OrthoDB" id="9804789at2"/>
<dbReference type="InterPro" id="IPR012382">
    <property type="entry name" value="CobI/CbiL"/>
</dbReference>
<comment type="similarity">
    <text evidence="2 7">Belongs to the precorrin methyltransferase family.</text>
</comment>
<name>A0A1H2TJJ9_9FIRM</name>
<dbReference type="SUPFAM" id="SSF53790">
    <property type="entry name" value="Tetrapyrrole methylase"/>
    <property type="match status" value="1"/>
</dbReference>
<evidence type="ECO:0000256" key="1">
    <source>
        <dbReference type="ARBA" id="ARBA00004953"/>
    </source>
</evidence>
<keyword evidence="6" id="KW-0949">S-adenosyl-L-methionine</keyword>
<evidence type="ECO:0000256" key="4">
    <source>
        <dbReference type="ARBA" id="ARBA00022603"/>
    </source>
</evidence>
<keyword evidence="3" id="KW-0169">Cobalamin biosynthesis</keyword>
<dbReference type="PROSITE" id="PS00839">
    <property type="entry name" value="SUMT_1"/>
    <property type="match status" value="1"/>
</dbReference>
<dbReference type="AlphaFoldDB" id="A0A1H2TJJ9"/>
<evidence type="ECO:0000256" key="2">
    <source>
        <dbReference type="ARBA" id="ARBA00005879"/>
    </source>
</evidence>
<dbReference type="NCBIfam" id="TIGR01467">
    <property type="entry name" value="cobI_cbiL"/>
    <property type="match status" value="1"/>
</dbReference>
<evidence type="ECO:0000256" key="6">
    <source>
        <dbReference type="ARBA" id="ARBA00022691"/>
    </source>
</evidence>
<dbReference type="GO" id="GO:0032259">
    <property type="term" value="P:methylation"/>
    <property type="evidence" value="ECO:0007669"/>
    <property type="project" value="UniProtKB-KW"/>
</dbReference>
<keyword evidence="5 9" id="KW-0808">Transferase</keyword>
<dbReference type="PIRSF" id="PIRSF036427">
    <property type="entry name" value="Precrrn-2_mtase"/>
    <property type="match status" value="1"/>
</dbReference>
<dbReference type="Pfam" id="PF00590">
    <property type="entry name" value="TP_methylase"/>
    <property type="match status" value="1"/>
</dbReference>
<dbReference type="InterPro" id="IPR003043">
    <property type="entry name" value="Uropor_MeTrfase_CS"/>
</dbReference>